<dbReference type="GO" id="GO:0000166">
    <property type="term" value="F:nucleotide binding"/>
    <property type="evidence" value="ECO:0007669"/>
    <property type="project" value="UniProtKB-KW"/>
</dbReference>
<dbReference type="InterPro" id="IPR005239">
    <property type="entry name" value="ArgZ/ArgE-like"/>
</dbReference>
<keyword evidence="2" id="KW-0547">Nucleotide-binding</keyword>
<dbReference type="InterPro" id="IPR029035">
    <property type="entry name" value="DHS-like_NAD/FAD-binding_dom"/>
</dbReference>
<accession>A0A947DIQ8</accession>
<dbReference type="SUPFAM" id="SSF55909">
    <property type="entry name" value="Pentein"/>
    <property type="match status" value="1"/>
</dbReference>
<keyword evidence="4" id="KW-0456">Lyase</keyword>
<comment type="caution">
    <text evidence="9">The sequence shown here is derived from an EMBL/GenBank/DDBJ whole genome shotgun (WGS) entry which is preliminary data.</text>
</comment>
<dbReference type="CDD" id="cd12144">
    <property type="entry name" value="SDH_N_domain"/>
    <property type="match status" value="1"/>
</dbReference>
<organism evidence="9 10">
    <name type="scientific">Leptothoe spongobia TAU-MAC 1115</name>
    <dbReference type="NCBI Taxonomy" id="1967444"/>
    <lineage>
        <taxon>Bacteria</taxon>
        <taxon>Bacillati</taxon>
        <taxon>Cyanobacteriota</taxon>
        <taxon>Cyanophyceae</taxon>
        <taxon>Nodosilineales</taxon>
        <taxon>Cymatolegaceae</taxon>
        <taxon>Leptothoe</taxon>
        <taxon>Leptothoe spongobia</taxon>
    </lineage>
</organism>
<dbReference type="Gene3D" id="3.75.10.10">
    <property type="entry name" value="L-arginine/glycine Amidinotransferase, Chain A"/>
    <property type="match status" value="1"/>
</dbReference>
<feature type="domain" description="Arginine dihydrolase ArgZ/ArgE-like C-terminal second subdomain" evidence="7">
    <location>
        <begin position="474"/>
        <end position="686"/>
    </location>
</feature>
<dbReference type="AlphaFoldDB" id="A0A947DIQ8"/>
<dbReference type="InterPro" id="IPR007545">
    <property type="entry name" value="LOR/SDH_bifunc_enz_cons_dom"/>
</dbReference>
<evidence type="ECO:0000313" key="9">
    <source>
        <dbReference type="EMBL" id="MBT9316731.1"/>
    </source>
</evidence>
<dbReference type="InterPro" id="IPR043009">
    <property type="entry name" value="LOR/SDH_bifunc_enz_cons_dom_sf"/>
</dbReference>
<dbReference type="Pfam" id="PF21570">
    <property type="entry name" value="ArgZ-like_C_2nd"/>
    <property type="match status" value="1"/>
</dbReference>
<dbReference type="EC" id="4.3.1.12" evidence="5"/>
<evidence type="ECO:0000256" key="3">
    <source>
        <dbReference type="ARBA" id="ARBA00023027"/>
    </source>
</evidence>
<keyword evidence="3" id="KW-0520">NAD</keyword>
<dbReference type="Pfam" id="PF19420">
    <property type="entry name" value="DDAH_eukar"/>
    <property type="match status" value="1"/>
</dbReference>
<dbReference type="EMBL" id="JADOES010000032">
    <property type="protein sequence ID" value="MBT9316731.1"/>
    <property type="molecule type" value="Genomic_DNA"/>
</dbReference>
<evidence type="ECO:0000256" key="4">
    <source>
        <dbReference type="ARBA" id="ARBA00023239"/>
    </source>
</evidence>
<dbReference type="SUPFAM" id="SSF52467">
    <property type="entry name" value="DHS-like NAD/FAD-binding domain"/>
    <property type="match status" value="1"/>
</dbReference>
<dbReference type="GO" id="GO:0008473">
    <property type="term" value="F:ornithine cyclodeaminase activity"/>
    <property type="evidence" value="ECO:0007669"/>
    <property type="project" value="UniProtKB-EC"/>
</dbReference>
<reference evidence="9" key="1">
    <citation type="submission" date="2020-11" db="EMBL/GenBank/DDBJ databases">
        <authorList>
            <person name="Konstantinou D."/>
            <person name="Gkelis S."/>
            <person name="Popin R."/>
            <person name="Fewer D."/>
            <person name="Sivonen K."/>
        </authorList>
    </citation>
    <scope>NUCLEOTIDE SEQUENCE</scope>
    <source>
        <strain evidence="9">TAU-MAC 1115</strain>
    </source>
</reference>
<dbReference type="NCBIfam" id="TIGR00300">
    <property type="entry name" value="TIGR00300 family protein"/>
    <property type="match status" value="1"/>
</dbReference>
<dbReference type="Pfam" id="PF04455">
    <property type="entry name" value="Saccharop_dh_N"/>
    <property type="match status" value="1"/>
</dbReference>
<dbReference type="Gene3D" id="3.40.50.10690">
    <property type="entry name" value="putative lor/sdh protein like domains"/>
    <property type="match status" value="1"/>
</dbReference>
<evidence type="ECO:0000256" key="5">
    <source>
        <dbReference type="ARBA" id="ARBA00066346"/>
    </source>
</evidence>
<dbReference type="RefSeq" id="WP_215609799.1">
    <property type="nucleotide sequence ID" value="NZ_JADOES010000032.1"/>
</dbReference>
<feature type="domain" description="LOR/SDH bifunctional enzyme conserved" evidence="6">
    <location>
        <begin position="286"/>
        <end position="385"/>
    </location>
</feature>
<dbReference type="InterPro" id="IPR048964">
    <property type="entry name" value="ArgZ/ArgE-like_C_1st"/>
</dbReference>
<feature type="domain" description="Arginine dihydrolase ArgZ/ArgE-like C-terminal first subdomain" evidence="8">
    <location>
        <begin position="386"/>
        <end position="473"/>
    </location>
</feature>
<dbReference type="Gene3D" id="3.30.70.2690">
    <property type="entry name" value="LOR/SDH bifunctional enzyme, conserved domain"/>
    <property type="match status" value="1"/>
</dbReference>
<dbReference type="Pfam" id="PF21571">
    <property type="entry name" value="ArgZ-like_C_1st"/>
    <property type="match status" value="1"/>
</dbReference>
<proteinExistence type="predicted"/>
<evidence type="ECO:0000259" key="7">
    <source>
        <dbReference type="Pfam" id="PF21570"/>
    </source>
</evidence>
<gene>
    <name evidence="9" type="ORF">IXB50_14990</name>
</gene>
<name>A0A947DIQ8_9CYAN</name>
<evidence type="ECO:0000259" key="6">
    <source>
        <dbReference type="Pfam" id="PF04455"/>
    </source>
</evidence>
<reference evidence="9" key="2">
    <citation type="journal article" date="2021" name="Mar. Drugs">
        <title>Genome Reduction and Secondary Metabolism of the Marine Sponge-Associated Cyanobacterium Leptothoe.</title>
        <authorList>
            <person name="Konstantinou D."/>
            <person name="Popin R.V."/>
            <person name="Fewer D.P."/>
            <person name="Sivonen K."/>
            <person name="Gkelis S."/>
        </authorList>
    </citation>
    <scope>NUCLEOTIDE SEQUENCE</scope>
    <source>
        <strain evidence="9">TAU-MAC 1115</strain>
    </source>
</reference>
<dbReference type="Proteomes" id="UP000717364">
    <property type="component" value="Unassembled WGS sequence"/>
</dbReference>
<protein>
    <recommendedName>
        <fullName evidence="5">ornithine cyclodeaminase</fullName>
        <ecNumber evidence="5">4.3.1.12</ecNumber>
    </recommendedName>
</protein>
<keyword evidence="10" id="KW-1185">Reference proteome</keyword>
<dbReference type="InterPro" id="IPR048963">
    <property type="entry name" value="ArgZ/ArgE-like_C_2nd"/>
</dbReference>
<sequence>MSEPVRILMCAPQHYDVDYVINPWMEGNIHRSSPDLAQDQWNRLYNILKEHATVELVKPQPGWPDMVFTANAGLVLGDTVVLSRFFHPERQGEAPHFQQWFVDQGYTVQILPKGLPFEGAGDALLDRVEECLWAGYGFRSELNSHAYLAQWLDVEVLSLRLIDRRFYHLDTCFCPLNNGDLLYYPPAFDTYSNHLIERRICSEKRIPVDDVDAVNFACNAVNVGQIIVMNSASDSLKQTLAARGFTVIETPLTEFLKAGGAAKCLTLRLTELYRDSPRFSSIQSCVIQLEGHLLDSGLVNRALDTIVSGGGSFQVLRFDLGEQRQDISTAEVKVSAPDVAVIENILGQLVDLGAVVTSDDVIDAQLEAVEQTGVAPDDFYVTAIYPTEVSVGGRWIKVQSQRMDGAIAITQTANGPVACCKLLRDLQQGESVVVGSKGIRTKRTPTTLKQTSTEEFSFMGAGVSSERRVELVVEQIAWELRRIRDQGGKVVVTAGPVVIHTGGSEHLQHLIREGYVHGLLGGNAIAVHDIEQALMGTSLGMDMKRGVSVHGGHRHHLKAINTICRCGSITHAVEQGILQSGVMYECVKNKVPFSLAGSIRDDGPLPDTQMDLLQAQADYARLIEGADLILMLSTMLHSIGVGNMTPAGVKMVCVDINPAVVTKLSDRGSLESIGVVTDVGLFLSLLVNQLNKLTGEYARV</sequence>
<evidence type="ECO:0000256" key="2">
    <source>
        <dbReference type="ARBA" id="ARBA00022741"/>
    </source>
</evidence>
<comment type="cofactor">
    <cofactor evidence="1">
        <name>NAD(+)</name>
        <dbReference type="ChEBI" id="CHEBI:57540"/>
    </cofactor>
</comment>
<evidence type="ECO:0000313" key="10">
    <source>
        <dbReference type="Proteomes" id="UP000717364"/>
    </source>
</evidence>
<evidence type="ECO:0000256" key="1">
    <source>
        <dbReference type="ARBA" id="ARBA00001911"/>
    </source>
</evidence>
<evidence type="ECO:0000259" key="8">
    <source>
        <dbReference type="Pfam" id="PF21571"/>
    </source>
</evidence>